<feature type="domain" description="Helicase C-terminal" evidence="6">
    <location>
        <begin position="1111"/>
        <end position="1270"/>
    </location>
</feature>
<dbReference type="Gene3D" id="3.40.50.10810">
    <property type="entry name" value="Tandem AAA-ATPase domain"/>
    <property type="match status" value="1"/>
</dbReference>
<dbReference type="InterPro" id="IPR014001">
    <property type="entry name" value="Helicase_ATP-bd"/>
</dbReference>
<evidence type="ECO:0000259" key="6">
    <source>
        <dbReference type="PROSITE" id="PS51194"/>
    </source>
</evidence>
<feature type="region of interest" description="Disordered" evidence="3">
    <location>
        <begin position="879"/>
        <end position="903"/>
    </location>
</feature>
<dbReference type="PROSITE" id="PS51194">
    <property type="entry name" value="HELICASE_CTER"/>
    <property type="match status" value="1"/>
</dbReference>
<gene>
    <name evidence="8" type="ORF">EM848_09745</name>
    <name evidence="7" type="ORF">EMO90_10985</name>
</gene>
<dbReference type="InterPro" id="IPR038718">
    <property type="entry name" value="SNF2-like_sf"/>
</dbReference>
<sequence length="1280" mass="139722">MGITSFGNPHDTGRAFTVLPLEIEDNCSSSVLMRARDIVDDAKRKLFDLTCEPGRDSSDLMTIRGKVRGTSAPQNLYRTWVRFDPDTEEFDDGACTCPAFTGYKFDICKHMAALALYFADHPGEFEGFPGANAAQSAAGSSIDLLDYMERLDEAEEQRKRAMRGAAGVGPDGAAGAGRTGAIGGQPGGRSGAKTQSRAAAVAPGQVTLDPNLTFADRFWSVDFRIRNLANGASYVLKSISRFLTCMASGMYEQYGQKLAFAHTPEMLDDYGRALLGFLKRAIDARENAMRLARYYMPATVARDLPLSEDEVTQLLRLSEGRDLCVSIDNGGWETFGPARVPVQADEMPVRVAMTRVHRGSHAGYVLRGDVVIDAIAEGADGTYMLVAPAPPMPSEAAFARADAVSTARDLTTLGAKGIANLPEETLRRLGVLNGASDPFDASDPFGRPSRSAGSARSYPGDVVPAGPRRFVRLSHELEPVVPVLPTLCDGSPDGRFVSDDDLPLFARTLLPLLNKAGVDGDVPQSVRDMQPQPCEPGFYLDRTEDGVICTLKFRYGSREISLFPYGAADRGGAPRDFATERYAEDVVRRYFTVEDIHKPALIGRDETYAIVALFDQGLAAMHAAGSVYTTPAFDRLLAPRPPKTRLAVTMNGGLVDVSLIADEIPPDEVGAFLASYRRKQRFHRLKDGTIVPVGEHDADLDAAIGTARNLGLDPDAFEKGDGTVEVPGFQAFLLDADLDDADKDASFRRYVQDVRVIDPSRYQMPESLHGVLRPYQVEGFRWLQTLYDKGFGGILADEMGLGKSVQFIAMLLARRGEADGAADGDGMIGDRTDHAPNLIVCPASLVYNWAAEFAKFAPSLNVQVVAGTKGQRKAMLAALKGDGDRSAGRDASRGTDRGADRSADRPDVLVTSYDLLRLDEADYKGLTFRAMAIDEAQVIKNHTTKVAKAVKSIDARHRFALTGTPVENRLAELWSIFDFLMPGLLGGFKRFHERYELPISNDAYGDEGRAQAAKLKSLVGVFILRRLKSQVLTDLPDKLENVVTVKLEGEQRKLYAAHEQRLKLTLTHTQAKDFNADRIRILAELTRLRQICCDPRLLYADAKDRSAKLAAIEELVRTCMDEGKKALVFSQFTSFLDLIAERFKARGIAYYMITGETPKKRRVELVDKFNGNDVPAFLISLKAGNTGLNLTGASVVIHADPWWNAAAQEQATDRAHRIGQTRDVNVYQIVAKDTIEERMLKLQAAKSEVARQVLGGDASDGMATGVASLTRDDLLGLLSA</sequence>
<evidence type="ECO:0000313" key="7">
    <source>
        <dbReference type="EMBL" id="KAA8816876.1"/>
    </source>
</evidence>
<dbReference type="InterPro" id="IPR001650">
    <property type="entry name" value="Helicase_C-like"/>
</dbReference>
<comment type="caution">
    <text evidence="8">The sequence shown here is derived from an EMBL/GenBank/DDBJ whole genome shotgun (WGS) entry which is preliminary data.</text>
</comment>
<feature type="domain" description="SWIM-type" evidence="4">
    <location>
        <begin position="77"/>
        <end position="119"/>
    </location>
</feature>
<dbReference type="Proteomes" id="UP000345527">
    <property type="component" value="Unassembled WGS sequence"/>
</dbReference>
<dbReference type="PROSITE" id="PS51192">
    <property type="entry name" value="HELICASE_ATP_BIND_1"/>
    <property type="match status" value="1"/>
</dbReference>
<dbReference type="GO" id="GO:0008270">
    <property type="term" value="F:zinc ion binding"/>
    <property type="evidence" value="ECO:0007669"/>
    <property type="project" value="UniProtKB-KW"/>
</dbReference>
<dbReference type="GO" id="GO:0004386">
    <property type="term" value="F:helicase activity"/>
    <property type="evidence" value="ECO:0007669"/>
    <property type="project" value="UniProtKB-KW"/>
</dbReference>
<dbReference type="InterPro" id="IPR013663">
    <property type="entry name" value="Helicase_SWF/SNF/SWI_bac"/>
</dbReference>
<evidence type="ECO:0000259" key="5">
    <source>
        <dbReference type="PROSITE" id="PS51192"/>
    </source>
</evidence>
<dbReference type="EMBL" id="RZOA01000022">
    <property type="protein sequence ID" value="KAA8821875.1"/>
    <property type="molecule type" value="Genomic_DNA"/>
</dbReference>
<feature type="compositionally biased region" description="Basic and acidic residues" evidence="3">
    <location>
        <begin position="881"/>
        <end position="903"/>
    </location>
</feature>
<dbReference type="PANTHER" id="PTHR10799">
    <property type="entry name" value="SNF2/RAD54 HELICASE FAMILY"/>
    <property type="match status" value="1"/>
</dbReference>
<protein>
    <submittedName>
        <fullName evidence="8">Helicase</fullName>
    </submittedName>
</protein>
<evidence type="ECO:0000256" key="1">
    <source>
        <dbReference type="ARBA" id="ARBA00022801"/>
    </source>
</evidence>
<reference evidence="9 10" key="1">
    <citation type="journal article" date="2019" name="Syst. Appl. Microbiol.">
        <title>Characterization of Bifidobacterium species in feaces of the Egyptian fruit bat: Description of B. vespertilionis sp. nov. and B. rousetti sp. nov.</title>
        <authorList>
            <person name="Modesto M."/>
            <person name="Satti M."/>
            <person name="Watanabe K."/>
            <person name="Puglisi E."/>
            <person name="Morelli L."/>
            <person name="Huang C.-H."/>
            <person name="Liou J.-S."/>
            <person name="Miyashita M."/>
            <person name="Tamura T."/>
            <person name="Saito S."/>
            <person name="Mori K."/>
            <person name="Huang L."/>
            <person name="Sciavilla P."/>
            <person name="Sandri C."/>
            <person name="Spiezio C."/>
            <person name="Vitali F."/>
            <person name="Cavalieri D."/>
            <person name="Perpetuini G."/>
            <person name="Tofalo R."/>
            <person name="Bonetti A."/>
            <person name="Arita M."/>
            <person name="Mattarelli P."/>
        </authorList>
    </citation>
    <scope>NUCLEOTIDE SEQUENCE [LARGE SCALE GENOMIC DNA]</scope>
    <source>
        <strain evidence="7 10">RST16</strain>
        <strain evidence="8 9">RST8</strain>
    </source>
</reference>
<dbReference type="AlphaFoldDB" id="A0A5J5DYH0"/>
<proteinExistence type="predicted"/>
<dbReference type="SMART" id="SM00490">
    <property type="entry name" value="HELICc"/>
    <property type="match status" value="1"/>
</dbReference>
<dbReference type="SMART" id="SM00487">
    <property type="entry name" value="DEXDc"/>
    <property type="match status" value="1"/>
</dbReference>
<keyword evidence="1" id="KW-0378">Hydrolase</keyword>
<evidence type="ECO:0000256" key="3">
    <source>
        <dbReference type="SAM" id="MobiDB-lite"/>
    </source>
</evidence>
<feature type="compositionally biased region" description="Low complexity" evidence="3">
    <location>
        <begin position="446"/>
        <end position="460"/>
    </location>
</feature>
<feature type="region of interest" description="Disordered" evidence="3">
    <location>
        <begin position="437"/>
        <end position="460"/>
    </location>
</feature>
<dbReference type="PROSITE" id="PS50966">
    <property type="entry name" value="ZF_SWIM"/>
    <property type="match status" value="1"/>
</dbReference>
<accession>A0A5J5DYH0</accession>
<dbReference type="InterPro" id="IPR027417">
    <property type="entry name" value="P-loop_NTPase"/>
</dbReference>
<dbReference type="CDD" id="cd18793">
    <property type="entry name" value="SF2_C_SNF"/>
    <property type="match status" value="1"/>
</dbReference>
<keyword evidence="2" id="KW-0863">Zinc-finger</keyword>
<organism evidence="8 9">
    <name type="scientific">Bifidobacterium vespertilionis</name>
    <dbReference type="NCBI Taxonomy" id="2562524"/>
    <lineage>
        <taxon>Bacteria</taxon>
        <taxon>Bacillati</taxon>
        <taxon>Actinomycetota</taxon>
        <taxon>Actinomycetes</taxon>
        <taxon>Bifidobacteriales</taxon>
        <taxon>Bifidobacteriaceae</taxon>
        <taxon>Bifidobacterium</taxon>
    </lineage>
</organism>
<keyword evidence="2" id="KW-0479">Metal-binding</keyword>
<keyword evidence="8" id="KW-0547">Nucleotide-binding</keyword>
<keyword evidence="8" id="KW-0067">ATP-binding</keyword>
<dbReference type="Pfam" id="PF08455">
    <property type="entry name" value="SNF2_assoc"/>
    <property type="match status" value="1"/>
</dbReference>
<dbReference type="SUPFAM" id="SSF52540">
    <property type="entry name" value="P-loop containing nucleoside triphosphate hydrolases"/>
    <property type="match status" value="2"/>
</dbReference>
<feature type="domain" description="Helicase ATP-binding" evidence="5">
    <location>
        <begin position="784"/>
        <end position="983"/>
    </location>
</feature>
<dbReference type="Pfam" id="PF00271">
    <property type="entry name" value="Helicase_C"/>
    <property type="match status" value="1"/>
</dbReference>
<dbReference type="InterPro" id="IPR049730">
    <property type="entry name" value="SNF2/RAD54-like_C"/>
</dbReference>
<name>A0A5J5DYH0_9BIFI</name>
<dbReference type="GO" id="GO:0016787">
    <property type="term" value="F:hydrolase activity"/>
    <property type="evidence" value="ECO:0007669"/>
    <property type="project" value="UniProtKB-KW"/>
</dbReference>
<keyword evidence="2" id="KW-0862">Zinc</keyword>
<evidence type="ECO:0000256" key="2">
    <source>
        <dbReference type="PROSITE-ProRule" id="PRU00325"/>
    </source>
</evidence>
<keyword evidence="8" id="KW-0347">Helicase</keyword>
<feature type="compositionally biased region" description="Gly residues" evidence="3">
    <location>
        <begin position="166"/>
        <end position="190"/>
    </location>
</feature>
<keyword evidence="10" id="KW-1185">Reference proteome</keyword>
<dbReference type="CDD" id="cd18012">
    <property type="entry name" value="DEXQc_arch_SWI2_SNF2"/>
    <property type="match status" value="1"/>
</dbReference>
<dbReference type="InterPro" id="IPR000330">
    <property type="entry name" value="SNF2_N"/>
</dbReference>
<dbReference type="RefSeq" id="WP_150354736.1">
    <property type="nucleotide sequence ID" value="NZ_RZNZ01000019.1"/>
</dbReference>
<dbReference type="Gene3D" id="3.40.50.300">
    <property type="entry name" value="P-loop containing nucleotide triphosphate hydrolases"/>
    <property type="match status" value="1"/>
</dbReference>
<dbReference type="Proteomes" id="UP000374630">
    <property type="component" value="Unassembled WGS sequence"/>
</dbReference>
<dbReference type="EMBL" id="RZNZ01000019">
    <property type="protein sequence ID" value="KAA8816876.1"/>
    <property type="molecule type" value="Genomic_DNA"/>
</dbReference>
<dbReference type="GO" id="GO:0005524">
    <property type="term" value="F:ATP binding"/>
    <property type="evidence" value="ECO:0007669"/>
    <property type="project" value="InterPro"/>
</dbReference>
<evidence type="ECO:0000259" key="4">
    <source>
        <dbReference type="PROSITE" id="PS50966"/>
    </source>
</evidence>
<dbReference type="Pfam" id="PF04434">
    <property type="entry name" value="SWIM"/>
    <property type="match status" value="1"/>
</dbReference>
<evidence type="ECO:0000313" key="9">
    <source>
        <dbReference type="Proteomes" id="UP000345527"/>
    </source>
</evidence>
<dbReference type="InterPro" id="IPR007527">
    <property type="entry name" value="Znf_SWIM"/>
</dbReference>
<evidence type="ECO:0000313" key="10">
    <source>
        <dbReference type="Proteomes" id="UP000374630"/>
    </source>
</evidence>
<dbReference type="Pfam" id="PF00176">
    <property type="entry name" value="SNF2-rel_dom"/>
    <property type="match status" value="1"/>
</dbReference>
<evidence type="ECO:0000313" key="8">
    <source>
        <dbReference type="EMBL" id="KAA8821875.1"/>
    </source>
</evidence>
<dbReference type="OrthoDB" id="9760715at2"/>
<feature type="region of interest" description="Disordered" evidence="3">
    <location>
        <begin position="165"/>
        <end position="192"/>
    </location>
</feature>